<dbReference type="RefSeq" id="XP_012188449.1">
    <property type="nucleotide sequence ID" value="XM_012333059.1"/>
</dbReference>
<evidence type="ECO:0000313" key="5">
    <source>
        <dbReference type="Proteomes" id="UP000014071"/>
    </source>
</evidence>
<evidence type="ECO:0000313" key="4">
    <source>
        <dbReference type="EMBL" id="GAC94862.1"/>
    </source>
</evidence>
<feature type="domain" description="Cyclin-like" evidence="3">
    <location>
        <begin position="188"/>
        <end position="320"/>
    </location>
</feature>
<dbReference type="InterPro" id="IPR006671">
    <property type="entry name" value="Cyclin_N"/>
</dbReference>
<dbReference type="InterPro" id="IPR043198">
    <property type="entry name" value="Cyclin/Ssn8"/>
</dbReference>
<dbReference type="SUPFAM" id="SSF47954">
    <property type="entry name" value="Cyclin-like"/>
    <property type="match status" value="2"/>
</dbReference>
<dbReference type="EMBL" id="DF238786">
    <property type="protein sequence ID" value="GAC94862.1"/>
    <property type="molecule type" value="Genomic_DNA"/>
</dbReference>
<dbReference type="PANTHER" id="PTHR10026">
    <property type="entry name" value="CYCLIN"/>
    <property type="match status" value="1"/>
</dbReference>
<dbReference type="STRING" id="1305764.R9P196"/>
<dbReference type="Proteomes" id="UP000014071">
    <property type="component" value="Unassembled WGS sequence"/>
</dbReference>
<sequence>MSASTWQSNRDISAGFIQSVASRLGFPQRTIATAQQIYQRFHLFYPPSDFVLHEISVAALFVAAKLNDTHKKPRDLLLASYALRFPQLVKGGGISSTSDATLATTSTAATDEPNFPTLAGQKRKHAVTATAETSSSPRPLAMAIGSVGEADVDPNIIETDRKRLLALEKLILESLCFNFHSNANVALKMVIKLGRRCGMSKSFIRTAWKVAADMFRTSAPMQYPPNVIAVAAMYAAALLARPPSRTTATAGQERTHEDDAVVVFLSSIKAVSATPAPVSSDSMLPSGSSTVPLSEPFPGCDAECHVHVEDVEEAVHELLDLYLACTAQLPPSLYMSSSTATTGLGSSTSAATPSPLSPADPLDAYAASPSSSSGLSDPSQPASARKKLKQYEYSPPPFALVDWLNSSRCVQLQHQTSASKLDPTAPTKELSSLLTDIKIYLRGIEYDRQKADDSYLAERNILAEANVVPLPGCDPTTPGGVGQLMAAYSVTIDLKPLDLDGGKSSDEVLAGFGGGSERAVVERIRRRKLVAALRLTFVEPRVEKTSDVGMAAVRKRDEQKQEVPKQQKGTGEVDKLQVVSSDAAPAKRNRIEQAKRYLF</sequence>
<accession>R9P196</accession>
<feature type="compositionally biased region" description="Low complexity" evidence="2">
    <location>
        <begin position="337"/>
        <end position="383"/>
    </location>
</feature>
<dbReference type="GeneID" id="24107728"/>
<protein>
    <recommendedName>
        <fullName evidence="3">Cyclin-like domain-containing protein</fullName>
    </recommendedName>
</protein>
<dbReference type="OrthoDB" id="25002at2759"/>
<dbReference type="Gene3D" id="1.10.472.10">
    <property type="entry name" value="Cyclin-like"/>
    <property type="match status" value="2"/>
</dbReference>
<evidence type="ECO:0000256" key="2">
    <source>
        <dbReference type="SAM" id="MobiDB-lite"/>
    </source>
</evidence>
<organism evidence="4 5">
    <name type="scientific">Pseudozyma hubeiensis (strain SY62)</name>
    <name type="common">Yeast</name>
    <dbReference type="NCBI Taxonomy" id="1305764"/>
    <lineage>
        <taxon>Eukaryota</taxon>
        <taxon>Fungi</taxon>
        <taxon>Dikarya</taxon>
        <taxon>Basidiomycota</taxon>
        <taxon>Ustilaginomycotina</taxon>
        <taxon>Ustilaginomycetes</taxon>
        <taxon>Ustilaginales</taxon>
        <taxon>Ustilaginaceae</taxon>
        <taxon>Pseudozyma</taxon>
    </lineage>
</organism>
<dbReference type="InterPro" id="IPR036915">
    <property type="entry name" value="Cyclin-like_sf"/>
</dbReference>
<keyword evidence="5" id="KW-1185">Reference proteome</keyword>
<reference evidence="5" key="1">
    <citation type="journal article" date="2013" name="Genome Announc.">
        <title>Draft genome sequence of the basidiomycetous yeast-like fungus Pseudozyma hubeiensis SY62, which produces an abundant amount of the biosurfactant mannosylerythritol lipids.</title>
        <authorList>
            <person name="Konishi M."/>
            <person name="Hatada Y."/>
            <person name="Horiuchi J."/>
        </authorList>
    </citation>
    <scope>NUCLEOTIDE SEQUENCE [LARGE SCALE GENOMIC DNA]</scope>
    <source>
        <strain evidence="5">SY62</strain>
    </source>
</reference>
<dbReference type="HOGENOM" id="CLU_422177_0_0_1"/>
<feature type="region of interest" description="Disordered" evidence="2">
    <location>
        <begin position="553"/>
        <end position="585"/>
    </location>
</feature>
<feature type="region of interest" description="Disordered" evidence="2">
    <location>
        <begin position="337"/>
        <end position="386"/>
    </location>
</feature>
<comment type="similarity">
    <text evidence="1">Belongs to the cyclin family.</text>
</comment>
<name>R9P196_PSEHS</name>
<keyword evidence="1" id="KW-0195">Cyclin</keyword>
<dbReference type="InterPro" id="IPR013763">
    <property type="entry name" value="Cyclin-like_dom"/>
</dbReference>
<feature type="compositionally biased region" description="Basic and acidic residues" evidence="2">
    <location>
        <begin position="554"/>
        <end position="575"/>
    </location>
</feature>
<gene>
    <name evidence="4" type="ORF">PHSY_002435</name>
</gene>
<proteinExistence type="inferred from homology"/>
<dbReference type="eggNOG" id="KOG0834">
    <property type="taxonomic scope" value="Eukaryota"/>
</dbReference>
<dbReference type="AlphaFoldDB" id="R9P196"/>
<dbReference type="Pfam" id="PF00134">
    <property type="entry name" value="Cyclin_N"/>
    <property type="match status" value="1"/>
</dbReference>
<evidence type="ECO:0000259" key="3">
    <source>
        <dbReference type="SMART" id="SM00385"/>
    </source>
</evidence>
<dbReference type="GO" id="GO:0006357">
    <property type="term" value="P:regulation of transcription by RNA polymerase II"/>
    <property type="evidence" value="ECO:0007669"/>
    <property type="project" value="InterPro"/>
</dbReference>
<evidence type="ECO:0000256" key="1">
    <source>
        <dbReference type="RuleBase" id="RU000383"/>
    </source>
</evidence>
<feature type="domain" description="Cyclin-like" evidence="3">
    <location>
        <begin position="15"/>
        <end position="173"/>
    </location>
</feature>
<dbReference type="SMART" id="SM00385">
    <property type="entry name" value="CYCLIN"/>
    <property type="match status" value="2"/>
</dbReference>
<dbReference type="GO" id="GO:0016538">
    <property type="term" value="F:cyclin-dependent protein serine/threonine kinase regulator activity"/>
    <property type="evidence" value="ECO:0007669"/>
    <property type="project" value="InterPro"/>
</dbReference>